<evidence type="ECO:0000256" key="1">
    <source>
        <dbReference type="ARBA" id="ARBA00005836"/>
    </source>
</evidence>
<dbReference type="SUPFAM" id="SSF111283">
    <property type="entry name" value="Putative modulator of DNA gyrase, PmbA/TldD"/>
    <property type="match status" value="1"/>
</dbReference>
<dbReference type="EMBL" id="DTHG01000084">
    <property type="protein sequence ID" value="HGW92254.1"/>
    <property type="molecule type" value="Genomic_DNA"/>
</dbReference>
<evidence type="ECO:0000259" key="2">
    <source>
        <dbReference type="Pfam" id="PF19289"/>
    </source>
</evidence>
<dbReference type="PANTHER" id="PTHR30624:SF0">
    <property type="entry name" value="METALLOPROTEASE SLR0863"/>
    <property type="match status" value="1"/>
</dbReference>
<accession>A0A7C4UD93</accession>
<organism evidence="3">
    <name type="scientific">candidate division WOR-3 bacterium</name>
    <dbReference type="NCBI Taxonomy" id="2052148"/>
    <lineage>
        <taxon>Bacteria</taxon>
        <taxon>Bacteria division WOR-3</taxon>
    </lineage>
</organism>
<dbReference type="GO" id="GO:0006508">
    <property type="term" value="P:proteolysis"/>
    <property type="evidence" value="ECO:0007669"/>
    <property type="project" value="InterPro"/>
</dbReference>
<dbReference type="InterPro" id="IPR036059">
    <property type="entry name" value="TldD/PmbA_sf"/>
</dbReference>
<dbReference type="InterPro" id="IPR045569">
    <property type="entry name" value="Metalloprtase-TldD/E_C"/>
</dbReference>
<proteinExistence type="inferred from homology"/>
<reference evidence="3" key="1">
    <citation type="journal article" date="2020" name="mSystems">
        <title>Genome- and Community-Level Interaction Insights into Carbon Utilization and Element Cycling Functions of Hydrothermarchaeota in Hydrothermal Sediment.</title>
        <authorList>
            <person name="Zhou Z."/>
            <person name="Liu Y."/>
            <person name="Xu W."/>
            <person name="Pan J."/>
            <person name="Luo Z.H."/>
            <person name="Li M."/>
        </authorList>
    </citation>
    <scope>NUCLEOTIDE SEQUENCE [LARGE SCALE GENOMIC DNA]</scope>
    <source>
        <strain evidence="3">SpSt-780</strain>
    </source>
</reference>
<sequence length="452" mass="51151">MEIKEICRSLAYEMSKKGVYPSVLYQYSKGTFVFTDKNERRIQDIPTLKGIVLSVFNGKETDEYATYDIDYNKILKEAKRLKERIKGGNFSLPIENIESDFKTECEIEPEKISIKEKLELVENFKEKMIKRDKRIVNVQSAYIESEDYKVFSDGNKTLSQSIIRTRVFLMVQVMEGNIVRWNYLIKGIEGGYEVTRISDEELEKLCSVALELLGAKKIEPGFYDCIVDPSVSGVIAHEAFGHGVEMDMFVKGRAKAKEYLLKRVGSDVVNIYDDPTIKGAFGSYFFDDQGTIAKRTHIVQNGIFKNGLTDLLSYTRLKTERSANGRRESFKRKVYARMSNTFFGKGDKKIEDMITNLENGVFIERVEGGMEDPKGWGMQVNALIARDVKGGKFTGKIFSPIIITGYVPDILMSITECSDSFELDSGGCGKGHKEIVPVSTGGPHLRLKARLE</sequence>
<feature type="domain" description="Metalloprotease TldD/E C-terminal" evidence="2">
    <location>
        <begin position="221"/>
        <end position="448"/>
    </location>
</feature>
<dbReference type="InterPro" id="IPR035068">
    <property type="entry name" value="TldD/PmbA_N"/>
</dbReference>
<dbReference type="GO" id="GO:0005829">
    <property type="term" value="C:cytosol"/>
    <property type="evidence" value="ECO:0007669"/>
    <property type="project" value="TreeGrafter"/>
</dbReference>
<comment type="caution">
    <text evidence="3">The sequence shown here is derived from an EMBL/GenBank/DDBJ whole genome shotgun (WGS) entry which is preliminary data.</text>
</comment>
<name>A0A7C4UD93_UNCW3</name>
<dbReference type="PANTHER" id="PTHR30624">
    <property type="entry name" value="UNCHARACTERIZED PROTEIN TLDD AND PMBA"/>
    <property type="match status" value="1"/>
</dbReference>
<comment type="similarity">
    <text evidence="1">Belongs to the peptidase U62 family.</text>
</comment>
<evidence type="ECO:0000313" key="3">
    <source>
        <dbReference type="EMBL" id="HGW92254.1"/>
    </source>
</evidence>
<dbReference type="Gene3D" id="3.30.2290.10">
    <property type="entry name" value="PmbA/TldD superfamily"/>
    <property type="match status" value="1"/>
</dbReference>
<dbReference type="InterPro" id="IPR051463">
    <property type="entry name" value="Peptidase_U62_metallo"/>
</dbReference>
<dbReference type="Pfam" id="PF19289">
    <property type="entry name" value="PmbA_TldD_3rd"/>
    <property type="match status" value="1"/>
</dbReference>
<dbReference type="GO" id="GO:0008237">
    <property type="term" value="F:metallopeptidase activity"/>
    <property type="evidence" value="ECO:0007669"/>
    <property type="project" value="InterPro"/>
</dbReference>
<gene>
    <name evidence="3" type="ORF">ENV67_06930</name>
</gene>
<dbReference type="AlphaFoldDB" id="A0A7C4UD93"/>
<protein>
    <submittedName>
        <fullName evidence="3">TldD/PmbA family protein</fullName>
    </submittedName>
</protein>